<evidence type="ECO:0000256" key="12">
    <source>
        <dbReference type="ARBA" id="ARBA00023136"/>
    </source>
</evidence>
<evidence type="ECO:0000256" key="6">
    <source>
        <dbReference type="ARBA" id="ARBA00022692"/>
    </source>
</evidence>
<evidence type="ECO:0000313" key="16">
    <source>
        <dbReference type="Proteomes" id="UP000824229"/>
    </source>
</evidence>
<dbReference type="InterPro" id="IPR029016">
    <property type="entry name" value="GAF-like_dom_sf"/>
</dbReference>
<dbReference type="PROSITE" id="PS51257">
    <property type="entry name" value="PROKAR_LIPOPROTEIN"/>
    <property type="match status" value="1"/>
</dbReference>
<dbReference type="InterPro" id="IPR004358">
    <property type="entry name" value="Sig_transdc_His_kin-like_C"/>
</dbReference>
<dbReference type="GO" id="GO:0000155">
    <property type="term" value="F:phosphorelay sensor kinase activity"/>
    <property type="evidence" value="ECO:0007669"/>
    <property type="project" value="InterPro"/>
</dbReference>
<evidence type="ECO:0000256" key="4">
    <source>
        <dbReference type="ARBA" id="ARBA00022553"/>
    </source>
</evidence>
<dbReference type="GO" id="GO:0005524">
    <property type="term" value="F:ATP binding"/>
    <property type="evidence" value="ECO:0007669"/>
    <property type="project" value="UniProtKB-KW"/>
</dbReference>
<keyword evidence="4" id="KW-0597">Phosphoprotein</keyword>
<dbReference type="Gene3D" id="1.20.120.620">
    <property type="entry name" value="Backbone structure of the membrane domain of e. Coli histidine kinase receptor kdpd"/>
    <property type="match status" value="1"/>
</dbReference>
<dbReference type="PRINTS" id="PR00344">
    <property type="entry name" value="BCTRLSENSOR"/>
</dbReference>
<dbReference type="SUPFAM" id="SSF47384">
    <property type="entry name" value="Homodimeric domain of signal transducing histidine kinase"/>
    <property type="match status" value="1"/>
</dbReference>
<dbReference type="GO" id="GO:0005886">
    <property type="term" value="C:plasma membrane"/>
    <property type="evidence" value="ECO:0007669"/>
    <property type="project" value="TreeGrafter"/>
</dbReference>
<organism evidence="15 16">
    <name type="scientific">Candidatus Cellulosilyticum pullistercoris</name>
    <dbReference type="NCBI Taxonomy" id="2838521"/>
    <lineage>
        <taxon>Bacteria</taxon>
        <taxon>Bacillati</taxon>
        <taxon>Bacillota</taxon>
        <taxon>Clostridia</taxon>
        <taxon>Lachnospirales</taxon>
        <taxon>Cellulosilyticaceae</taxon>
        <taxon>Cellulosilyticum</taxon>
    </lineage>
</organism>
<dbReference type="InterPro" id="IPR036890">
    <property type="entry name" value="HATPase_C_sf"/>
</dbReference>
<dbReference type="Pfam" id="PF13493">
    <property type="entry name" value="DUF4118"/>
    <property type="match status" value="1"/>
</dbReference>
<keyword evidence="5" id="KW-0808">Transferase</keyword>
<evidence type="ECO:0000256" key="1">
    <source>
        <dbReference type="ARBA" id="ARBA00000085"/>
    </source>
</evidence>
<evidence type="ECO:0000313" key="15">
    <source>
        <dbReference type="EMBL" id="MBU3804868.1"/>
    </source>
</evidence>
<keyword evidence="10 13" id="KW-1133">Transmembrane helix</keyword>
<evidence type="ECO:0000256" key="13">
    <source>
        <dbReference type="SAM" id="Phobius"/>
    </source>
</evidence>
<reference evidence="15" key="1">
    <citation type="journal article" date="2021" name="PeerJ">
        <title>Extensive microbial diversity within the chicken gut microbiome revealed by metagenomics and culture.</title>
        <authorList>
            <person name="Gilroy R."/>
            <person name="Ravi A."/>
            <person name="Getino M."/>
            <person name="Pursley I."/>
            <person name="Horton D.L."/>
            <person name="Alikhan N.F."/>
            <person name="Baker D."/>
            <person name="Gharbi K."/>
            <person name="Hall N."/>
            <person name="Watson M."/>
            <person name="Adriaenssens E.M."/>
            <person name="Foster-Nyarko E."/>
            <person name="Jarju S."/>
            <person name="Secka A."/>
            <person name="Antonio M."/>
            <person name="Oren A."/>
            <person name="Chaudhuri R.R."/>
            <person name="La Ragione R."/>
            <person name="Hildebrand F."/>
            <person name="Pallen M.J."/>
        </authorList>
    </citation>
    <scope>NUCLEOTIDE SEQUENCE</scope>
    <source>
        <strain evidence="15">B5-657</strain>
    </source>
</reference>
<comment type="caution">
    <text evidence="15">The sequence shown here is derived from an EMBL/GenBank/DDBJ whole genome shotgun (WGS) entry which is preliminary data.</text>
</comment>
<dbReference type="AlphaFoldDB" id="A0A9E2KE20"/>
<dbReference type="InterPro" id="IPR005467">
    <property type="entry name" value="His_kinase_dom"/>
</dbReference>
<protein>
    <recommendedName>
        <fullName evidence="3">histidine kinase</fullName>
        <ecNumber evidence="3">2.7.13.3</ecNumber>
    </recommendedName>
</protein>
<feature type="transmembrane region" description="Helical" evidence="13">
    <location>
        <begin position="81"/>
        <end position="101"/>
    </location>
</feature>
<dbReference type="Gene3D" id="1.10.287.130">
    <property type="match status" value="1"/>
</dbReference>
<evidence type="ECO:0000256" key="2">
    <source>
        <dbReference type="ARBA" id="ARBA00004141"/>
    </source>
</evidence>
<dbReference type="SUPFAM" id="SSF55781">
    <property type="entry name" value="GAF domain-like"/>
    <property type="match status" value="1"/>
</dbReference>
<keyword evidence="9" id="KW-0067">ATP-binding</keyword>
<evidence type="ECO:0000256" key="5">
    <source>
        <dbReference type="ARBA" id="ARBA00022679"/>
    </source>
</evidence>
<accession>A0A9E2KE20</accession>
<proteinExistence type="predicted"/>
<dbReference type="SUPFAM" id="SSF55874">
    <property type="entry name" value="ATPase domain of HSP90 chaperone/DNA topoisomerase II/histidine kinase"/>
    <property type="match status" value="1"/>
</dbReference>
<keyword evidence="7" id="KW-0547">Nucleotide-binding</keyword>
<dbReference type="Proteomes" id="UP000824229">
    <property type="component" value="Unassembled WGS sequence"/>
</dbReference>
<gene>
    <name evidence="15" type="ORF">H9872_08965</name>
</gene>
<dbReference type="InterPro" id="IPR052023">
    <property type="entry name" value="Histidine_kinase_KdpD"/>
</dbReference>
<dbReference type="InterPro" id="IPR025201">
    <property type="entry name" value="KdpD_TM"/>
</dbReference>
<evidence type="ECO:0000256" key="3">
    <source>
        <dbReference type="ARBA" id="ARBA00012438"/>
    </source>
</evidence>
<keyword evidence="12 13" id="KW-0472">Membrane</keyword>
<evidence type="ECO:0000256" key="10">
    <source>
        <dbReference type="ARBA" id="ARBA00022989"/>
    </source>
</evidence>
<reference evidence="15" key="2">
    <citation type="submission" date="2021-04" db="EMBL/GenBank/DDBJ databases">
        <authorList>
            <person name="Gilroy R."/>
        </authorList>
    </citation>
    <scope>NUCLEOTIDE SEQUENCE</scope>
    <source>
        <strain evidence="15">B5-657</strain>
    </source>
</reference>
<dbReference type="InterPro" id="IPR003594">
    <property type="entry name" value="HATPase_dom"/>
</dbReference>
<dbReference type="SMART" id="SM00387">
    <property type="entry name" value="HATPase_c"/>
    <property type="match status" value="1"/>
</dbReference>
<feature type="transmembrane region" description="Helical" evidence="13">
    <location>
        <begin position="56"/>
        <end position="75"/>
    </location>
</feature>
<dbReference type="EMBL" id="JAHLFQ010000209">
    <property type="protein sequence ID" value="MBU3804868.1"/>
    <property type="molecule type" value="Genomic_DNA"/>
</dbReference>
<evidence type="ECO:0000256" key="8">
    <source>
        <dbReference type="ARBA" id="ARBA00022777"/>
    </source>
</evidence>
<dbReference type="SMART" id="SM00388">
    <property type="entry name" value="HisKA"/>
    <property type="match status" value="1"/>
</dbReference>
<feature type="domain" description="Histidine kinase" evidence="14">
    <location>
        <begin position="282"/>
        <end position="498"/>
    </location>
</feature>
<dbReference type="PROSITE" id="PS50109">
    <property type="entry name" value="HIS_KIN"/>
    <property type="match status" value="1"/>
</dbReference>
<dbReference type="InterPro" id="IPR036097">
    <property type="entry name" value="HisK_dim/P_sf"/>
</dbReference>
<comment type="subcellular location">
    <subcellularLocation>
        <location evidence="2">Membrane</location>
        <topology evidence="2">Multi-pass membrane protein</topology>
    </subcellularLocation>
</comment>
<dbReference type="PANTHER" id="PTHR45569:SF1">
    <property type="entry name" value="SENSOR PROTEIN KDPD"/>
    <property type="match status" value="1"/>
</dbReference>
<evidence type="ECO:0000256" key="11">
    <source>
        <dbReference type="ARBA" id="ARBA00023012"/>
    </source>
</evidence>
<keyword evidence="11" id="KW-0902">Two-component regulatory system</keyword>
<keyword evidence="6 13" id="KW-0812">Transmembrane</keyword>
<dbReference type="Pfam" id="PF02518">
    <property type="entry name" value="HATPase_c"/>
    <property type="match status" value="1"/>
</dbReference>
<keyword evidence="8" id="KW-0418">Kinase</keyword>
<dbReference type="Pfam" id="PF00512">
    <property type="entry name" value="HisKA"/>
    <property type="match status" value="1"/>
</dbReference>
<comment type="catalytic activity">
    <reaction evidence="1">
        <text>ATP + protein L-histidine = ADP + protein N-phospho-L-histidine.</text>
        <dbReference type="EC" id="2.7.13.3"/>
    </reaction>
</comment>
<dbReference type="EC" id="2.7.13.3" evidence="3"/>
<evidence type="ECO:0000259" key="14">
    <source>
        <dbReference type="PROSITE" id="PS50109"/>
    </source>
</evidence>
<name>A0A9E2KE20_9FIRM</name>
<evidence type="ECO:0000256" key="9">
    <source>
        <dbReference type="ARBA" id="ARBA00022840"/>
    </source>
</evidence>
<dbReference type="InterPro" id="IPR038318">
    <property type="entry name" value="KdpD_sf"/>
</dbReference>
<evidence type="ECO:0000256" key="7">
    <source>
        <dbReference type="ARBA" id="ARBA00022741"/>
    </source>
</evidence>
<dbReference type="InterPro" id="IPR003661">
    <property type="entry name" value="HisK_dim/P_dom"/>
</dbReference>
<dbReference type="PANTHER" id="PTHR45569">
    <property type="entry name" value="SENSOR PROTEIN KDPD"/>
    <property type="match status" value="1"/>
</dbReference>
<dbReference type="Gene3D" id="3.30.450.40">
    <property type="match status" value="1"/>
</dbReference>
<sequence>MYSLKKDGIKTLLLLILFTAIACVFHRLTENASIAIVYVLCVLLVSRFTSGYVWGIIASIFGVIGVNYLFTYPFLELNFSLGGYPVTFVGMLTVSIITSTLTTHIKEQAKMTALREEALNKLNQINKQLLVADSISQIIELVLHYVVSSYKVSCIFYTDDPTRDLAPTTKMVNDEDRGIFFSYAEKANAHLAYITQEPKGLLHSEMTSACLYLPITSRGMIRGILGLHCENDPEFEQSHLSFLKLMLPQVALALERQTLSDDHQKLAIETEKEKMRANLLRAISHDLRTPLTSMIGASATYLENTTLLDDSEKAELIAHIHEDSNWLLHMVENLLSVTRIDKGTARVKKSLEPLEEVISESVSRVKKRYNDAAIKVSVPDEFIMVPMDATLIEQVIINLIENSLKHAHSTQPIELTATKEINNIRVQIRDYGVGLQKDRLDTLFDGYSPNPNESSDSSKGMGIGLSICKTIICAHSGDIWAENLEKGAAFTFTIPLEGENHYDQ</sequence>
<dbReference type="CDD" id="cd00082">
    <property type="entry name" value="HisKA"/>
    <property type="match status" value="1"/>
</dbReference>
<dbReference type="Gene3D" id="3.30.565.10">
    <property type="entry name" value="Histidine kinase-like ATPase, C-terminal domain"/>
    <property type="match status" value="1"/>
</dbReference>